<dbReference type="Proteomes" id="UP000008068">
    <property type="component" value="Unassembled WGS sequence"/>
</dbReference>
<evidence type="ECO:0000313" key="3">
    <source>
        <dbReference type="Proteomes" id="UP000008068"/>
    </source>
</evidence>
<accession>G0N991</accession>
<feature type="transmembrane region" description="Helical" evidence="1">
    <location>
        <begin position="268"/>
        <end position="291"/>
    </location>
</feature>
<keyword evidence="3" id="KW-1185">Reference proteome</keyword>
<dbReference type="OrthoDB" id="5788229at2759"/>
<sequence length="406" mass="45382">MVEAGTTLGLAGGMYVKPGVEPTQLPSPPPPKLLGPFESLIRFSGLDCHKLRKESIGSVKGIISAVIALIVVLIMALKVFTYMEVQDRPFSIGWAESTVYAFMSMQALFSAFSIIYWTRENFVSQFEDTLARLRTMRLSTSLTIDDYTTFHRKAAVMVVPIFAVTLTSSFYSSITNRFQLNDNSTFYSESVVHQIAPFIDFIGCIASSIAVVMYVTVNTALNREIKHFNKELTNSARFQQLTLPQVLDNYSKRHSDLIQLTRFVNRHLTVYGAIVPSFSMIALVNAGYIVGGFQTGVDPVVRILLYGITFICMGITVAGLSPLAKVQNNIQETAEILMHDDVLQTCGDAKMHHTYRVTLDRCLHSNSKLSFLMAFPVDSNCFNRIMFIVPNISTAMILYRLSHPYL</sequence>
<feature type="transmembrane region" description="Helical" evidence="1">
    <location>
        <begin position="303"/>
        <end position="324"/>
    </location>
</feature>
<dbReference type="eggNOG" id="ENOG502THBA">
    <property type="taxonomic scope" value="Eukaryota"/>
</dbReference>
<dbReference type="FunCoup" id="G0N991">
    <property type="interactions" value="483"/>
</dbReference>
<name>G0N991_CAEBE</name>
<evidence type="ECO:0000313" key="2">
    <source>
        <dbReference type="EMBL" id="EGT55500.1"/>
    </source>
</evidence>
<feature type="transmembrane region" description="Helical" evidence="1">
    <location>
        <begin position="59"/>
        <end position="79"/>
    </location>
</feature>
<dbReference type="HOGENOM" id="CLU_043079_0_0_1"/>
<gene>
    <name evidence="2" type="ORF">CAEBREN_11197</name>
</gene>
<dbReference type="Pfam" id="PF03268">
    <property type="entry name" value="DUF267"/>
    <property type="match status" value="1"/>
</dbReference>
<keyword evidence="1" id="KW-1133">Transmembrane helix</keyword>
<organism evidence="3">
    <name type="scientific">Caenorhabditis brenneri</name>
    <name type="common">Nematode worm</name>
    <dbReference type="NCBI Taxonomy" id="135651"/>
    <lineage>
        <taxon>Eukaryota</taxon>
        <taxon>Metazoa</taxon>
        <taxon>Ecdysozoa</taxon>
        <taxon>Nematoda</taxon>
        <taxon>Chromadorea</taxon>
        <taxon>Rhabditida</taxon>
        <taxon>Rhabditina</taxon>
        <taxon>Rhabditomorpha</taxon>
        <taxon>Rhabditoidea</taxon>
        <taxon>Rhabditidae</taxon>
        <taxon>Peloderinae</taxon>
        <taxon>Caenorhabditis</taxon>
    </lineage>
</organism>
<feature type="transmembrane region" description="Helical" evidence="1">
    <location>
        <begin position="154"/>
        <end position="174"/>
    </location>
</feature>
<reference evidence="3" key="1">
    <citation type="submission" date="2011-07" db="EMBL/GenBank/DDBJ databases">
        <authorList>
            <consortium name="Caenorhabditis brenneri Sequencing and Analysis Consortium"/>
            <person name="Wilson R.K."/>
        </authorList>
    </citation>
    <scope>NUCLEOTIDE SEQUENCE [LARGE SCALE GENOMIC DNA]</scope>
    <source>
        <strain evidence="3">PB2801</strain>
    </source>
</reference>
<protein>
    <submittedName>
        <fullName evidence="2">Uncharacterized protein</fullName>
    </submittedName>
</protein>
<dbReference type="EMBL" id="GL379851">
    <property type="protein sequence ID" value="EGT55500.1"/>
    <property type="molecule type" value="Genomic_DNA"/>
</dbReference>
<feature type="transmembrane region" description="Helical" evidence="1">
    <location>
        <begin position="194"/>
        <end position="217"/>
    </location>
</feature>
<feature type="transmembrane region" description="Helical" evidence="1">
    <location>
        <begin position="99"/>
        <end position="117"/>
    </location>
</feature>
<keyword evidence="1" id="KW-0472">Membrane</keyword>
<dbReference type="OMA" id="ILMHDDV"/>
<dbReference type="PANTHER" id="PTHR31930:SF1">
    <property type="entry name" value="SERPENTINE RECEPTOR, CLASS R"/>
    <property type="match status" value="1"/>
</dbReference>
<dbReference type="InParanoid" id="G0N991"/>
<dbReference type="InterPro" id="IPR004950">
    <property type="entry name" value="DUF267_CAE_spp"/>
</dbReference>
<proteinExistence type="predicted"/>
<dbReference type="PANTHER" id="PTHR31930">
    <property type="entry name" value="SERPENTINE RECEPTOR, CLASS R"/>
    <property type="match status" value="1"/>
</dbReference>
<keyword evidence="1" id="KW-0812">Transmembrane</keyword>
<dbReference type="AlphaFoldDB" id="G0N991"/>
<dbReference type="STRING" id="135651.G0N991"/>
<evidence type="ECO:0000256" key="1">
    <source>
        <dbReference type="SAM" id="Phobius"/>
    </source>
</evidence>